<reference evidence="2 3" key="1">
    <citation type="submission" date="2018-06" db="EMBL/GenBank/DDBJ databases">
        <title>A transcriptomic atlas of mushroom development highlights an independent origin of complex multicellularity.</title>
        <authorList>
            <consortium name="DOE Joint Genome Institute"/>
            <person name="Krizsan K."/>
            <person name="Almasi E."/>
            <person name="Merenyi Z."/>
            <person name="Sahu N."/>
            <person name="Viragh M."/>
            <person name="Koszo T."/>
            <person name="Mondo S."/>
            <person name="Kiss B."/>
            <person name="Balint B."/>
            <person name="Kues U."/>
            <person name="Barry K."/>
            <person name="Hegedus J.C."/>
            <person name="Henrissat B."/>
            <person name="Johnson J."/>
            <person name="Lipzen A."/>
            <person name="Ohm R."/>
            <person name="Nagy I."/>
            <person name="Pangilinan J."/>
            <person name="Yan J."/>
            <person name="Xiong Y."/>
            <person name="Grigoriev I.V."/>
            <person name="Hibbett D.S."/>
            <person name="Nagy L.G."/>
        </authorList>
    </citation>
    <scope>NUCLEOTIDE SEQUENCE [LARGE SCALE GENOMIC DNA]</scope>
    <source>
        <strain evidence="2 3">SZMC22713</strain>
    </source>
</reference>
<sequence>MVSASASQTHTSLPTTTVTPTTRHTMHAHMSPRKPPPPLRLRIRNLYQSLSCTSRASQFSIDSGNTLPPHAPPMLSYETFASPPLLQLGLPHLRTLLPMTIRFCSLRRYTMSHRTRQYAPLNSSQLCTIMPSNSPSQL</sequence>
<evidence type="ECO:0000313" key="2">
    <source>
        <dbReference type="EMBL" id="TDL16614.1"/>
    </source>
</evidence>
<evidence type="ECO:0000313" key="3">
    <source>
        <dbReference type="Proteomes" id="UP000294933"/>
    </source>
</evidence>
<organism evidence="2 3">
    <name type="scientific">Rickenella mellea</name>
    <dbReference type="NCBI Taxonomy" id="50990"/>
    <lineage>
        <taxon>Eukaryota</taxon>
        <taxon>Fungi</taxon>
        <taxon>Dikarya</taxon>
        <taxon>Basidiomycota</taxon>
        <taxon>Agaricomycotina</taxon>
        <taxon>Agaricomycetes</taxon>
        <taxon>Hymenochaetales</taxon>
        <taxon>Rickenellaceae</taxon>
        <taxon>Rickenella</taxon>
    </lineage>
</organism>
<dbReference type="AlphaFoldDB" id="A0A4Y7PMH6"/>
<feature type="compositionally biased region" description="Low complexity" evidence="1">
    <location>
        <begin position="9"/>
        <end position="23"/>
    </location>
</feature>
<gene>
    <name evidence="2" type="ORF">BD410DRAFT_616716</name>
</gene>
<proteinExistence type="predicted"/>
<protein>
    <submittedName>
        <fullName evidence="2">Uncharacterized protein</fullName>
    </submittedName>
</protein>
<keyword evidence="3" id="KW-1185">Reference proteome</keyword>
<dbReference type="VEuPathDB" id="FungiDB:BD410DRAFT_616716"/>
<accession>A0A4Y7PMH6</accession>
<dbReference type="EMBL" id="ML170239">
    <property type="protein sequence ID" value="TDL16614.1"/>
    <property type="molecule type" value="Genomic_DNA"/>
</dbReference>
<feature type="region of interest" description="Disordered" evidence="1">
    <location>
        <begin position="1"/>
        <end position="39"/>
    </location>
</feature>
<evidence type="ECO:0000256" key="1">
    <source>
        <dbReference type="SAM" id="MobiDB-lite"/>
    </source>
</evidence>
<name>A0A4Y7PMH6_9AGAM</name>
<dbReference type="Proteomes" id="UP000294933">
    <property type="component" value="Unassembled WGS sequence"/>
</dbReference>